<feature type="transmembrane region" description="Helical" evidence="5">
    <location>
        <begin position="134"/>
        <end position="165"/>
    </location>
</feature>
<feature type="transmembrane region" description="Helical" evidence="5">
    <location>
        <begin position="104"/>
        <end position="122"/>
    </location>
</feature>
<feature type="transmembrane region" description="Helical" evidence="5">
    <location>
        <begin position="311"/>
        <end position="332"/>
    </location>
</feature>
<comment type="subcellular location">
    <subcellularLocation>
        <location evidence="1">Membrane</location>
        <topology evidence="1">Multi-pass membrane protein</topology>
    </subcellularLocation>
</comment>
<evidence type="ECO:0000256" key="3">
    <source>
        <dbReference type="ARBA" id="ARBA00022989"/>
    </source>
</evidence>
<evidence type="ECO:0000256" key="5">
    <source>
        <dbReference type="SAM" id="Phobius"/>
    </source>
</evidence>
<dbReference type="PANTHER" id="PTHR37422">
    <property type="entry name" value="TEICHURONIC ACID BIOSYNTHESIS PROTEIN TUAE"/>
    <property type="match status" value="1"/>
</dbReference>
<reference evidence="7 8" key="1">
    <citation type="journal article" date="2022" name="BMC Genomics">
        <title>Comparative genome analysis of mycobacteria focusing on tRNA and non-coding RNA.</title>
        <authorList>
            <person name="Behra P.R.K."/>
            <person name="Pettersson B.M.F."/>
            <person name="Ramesh M."/>
            <person name="Das S."/>
            <person name="Dasgupta S."/>
            <person name="Kirsebom L.A."/>
        </authorList>
    </citation>
    <scope>NUCLEOTIDE SEQUENCE [LARGE SCALE GENOMIC DNA]</scope>
    <source>
        <strain evidence="7 8">DSM 44078</strain>
    </source>
</reference>
<dbReference type="EMBL" id="JACKTY010000029">
    <property type="protein sequence ID" value="MCV7227165.1"/>
    <property type="molecule type" value="Genomic_DNA"/>
</dbReference>
<organism evidence="7 8">
    <name type="scientific">Mycolicibacterium komossense</name>
    <dbReference type="NCBI Taxonomy" id="1779"/>
    <lineage>
        <taxon>Bacteria</taxon>
        <taxon>Bacillati</taxon>
        <taxon>Actinomycetota</taxon>
        <taxon>Actinomycetes</taxon>
        <taxon>Mycobacteriales</taxon>
        <taxon>Mycobacteriaceae</taxon>
        <taxon>Mycolicibacterium</taxon>
    </lineage>
</organism>
<feature type="transmembrane region" description="Helical" evidence="5">
    <location>
        <begin position="280"/>
        <end position="299"/>
    </location>
</feature>
<dbReference type="Pfam" id="PF04932">
    <property type="entry name" value="Wzy_C"/>
    <property type="match status" value="1"/>
</dbReference>
<sequence>MAAFAVFGCASAVVTLGVLSLIPIKITFFYLLVVVALWLAPFTAADRDKLVTIVLAVGTINASWGIAQQFLGEQFLVDLGYKFGDQVRTAGDMLRSFGTFNQPFGYGLFLMLTILIGLTVALGDPRRRRNQVFLCLLPVLVAGMVLSVVRASYVGLAVGLLWIGVFRYRKVLAGLAITGVVAVPVILLAIPKSAIATVFSPDSFGTRAEGWRVSWLMILDKPWGAGLGRAGSAADKLVTDPIRLPDSLANRIDGATAYSMGVPYQPDNYYVKILIELGPVGLWFFLMFVVAALVSTLKVARKAADRIESSFAIGVGAVLAAAMVASFVSTYLEIFPMDYYTWLLLGAVGSIPLSNNLVRTEQGLDAAPAVGALR</sequence>
<protein>
    <submittedName>
        <fullName evidence="7">O-antigen ligase family protein</fullName>
    </submittedName>
</protein>
<evidence type="ECO:0000313" key="8">
    <source>
        <dbReference type="Proteomes" id="UP001526201"/>
    </source>
</evidence>
<feature type="transmembrane region" description="Helical" evidence="5">
    <location>
        <begin position="171"/>
        <end position="190"/>
    </location>
</feature>
<dbReference type="GO" id="GO:0016874">
    <property type="term" value="F:ligase activity"/>
    <property type="evidence" value="ECO:0007669"/>
    <property type="project" value="UniProtKB-KW"/>
</dbReference>
<gene>
    <name evidence="7" type="ORF">H7J73_14105</name>
</gene>
<keyword evidence="4 5" id="KW-0472">Membrane</keyword>
<feature type="transmembrane region" description="Helical" evidence="5">
    <location>
        <begin position="50"/>
        <end position="71"/>
    </location>
</feature>
<keyword evidence="7" id="KW-0436">Ligase</keyword>
<evidence type="ECO:0000256" key="4">
    <source>
        <dbReference type="ARBA" id="ARBA00023136"/>
    </source>
</evidence>
<accession>A0ABT3CCE1</accession>
<dbReference type="PANTHER" id="PTHR37422:SF13">
    <property type="entry name" value="LIPOPOLYSACCHARIDE BIOSYNTHESIS PROTEIN PA4999-RELATED"/>
    <property type="match status" value="1"/>
</dbReference>
<feature type="transmembrane region" description="Helical" evidence="5">
    <location>
        <begin position="22"/>
        <end position="43"/>
    </location>
</feature>
<evidence type="ECO:0000256" key="2">
    <source>
        <dbReference type="ARBA" id="ARBA00022692"/>
    </source>
</evidence>
<comment type="caution">
    <text evidence="7">The sequence shown here is derived from an EMBL/GenBank/DDBJ whole genome shotgun (WGS) entry which is preliminary data.</text>
</comment>
<keyword evidence="3 5" id="KW-1133">Transmembrane helix</keyword>
<feature type="domain" description="O-antigen ligase-related" evidence="6">
    <location>
        <begin position="140"/>
        <end position="286"/>
    </location>
</feature>
<evidence type="ECO:0000256" key="1">
    <source>
        <dbReference type="ARBA" id="ARBA00004141"/>
    </source>
</evidence>
<dbReference type="InterPro" id="IPR051533">
    <property type="entry name" value="WaaL-like"/>
</dbReference>
<dbReference type="InterPro" id="IPR007016">
    <property type="entry name" value="O-antigen_ligase-rel_domated"/>
</dbReference>
<name>A0ABT3CCE1_9MYCO</name>
<keyword evidence="2 5" id="KW-0812">Transmembrane</keyword>
<evidence type="ECO:0000313" key="7">
    <source>
        <dbReference type="EMBL" id="MCV7227165.1"/>
    </source>
</evidence>
<dbReference type="Proteomes" id="UP001526201">
    <property type="component" value="Unassembled WGS sequence"/>
</dbReference>
<evidence type="ECO:0000259" key="6">
    <source>
        <dbReference type="Pfam" id="PF04932"/>
    </source>
</evidence>
<dbReference type="RefSeq" id="WP_264068091.1">
    <property type="nucleotide sequence ID" value="NZ_JACKTY010000029.1"/>
</dbReference>
<keyword evidence="8" id="KW-1185">Reference proteome</keyword>
<proteinExistence type="predicted"/>